<keyword evidence="1" id="KW-0805">Transcription regulation</keyword>
<dbReference type="Pfam" id="PF13377">
    <property type="entry name" value="Peripla_BP_3"/>
    <property type="match status" value="1"/>
</dbReference>
<keyword evidence="2" id="KW-0238">DNA-binding</keyword>
<dbReference type="GO" id="GO:0000976">
    <property type="term" value="F:transcription cis-regulatory region binding"/>
    <property type="evidence" value="ECO:0007669"/>
    <property type="project" value="TreeGrafter"/>
</dbReference>
<dbReference type="Proteomes" id="UP000461768">
    <property type="component" value="Unassembled WGS sequence"/>
</dbReference>
<dbReference type="Pfam" id="PF00356">
    <property type="entry name" value="LacI"/>
    <property type="match status" value="1"/>
</dbReference>
<keyword evidence="3" id="KW-0804">Transcription</keyword>
<gene>
    <name evidence="6" type="ORF">F7O84_12685</name>
</gene>
<feature type="domain" description="HTH lacI-type" evidence="4">
    <location>
        <begin position="7"/>
        <end position="61"/>
    </location>
</feature>
<dbReference type="GO" id="GO:0003700">
    <property type="term" value="F:DNA-binding transcription factor activity"/>
    <property type="evidence" value="ECO:0007669"/>
    <property type="project" value="TreeGrafter"/>
</dbReference>
<feature type="domain" description="HTH cro/C1-type" evidence="5">
    <location>
        <begin position="4"/>
        <end position="51"/>
    </location>
</feature>
<evidence type="ECO:0000259" key="4">
    <source>
        <dbReference type="PROSITE" id="PS50932"/>
    </source>
</evidence>
<evidence type="ECO:0000313" key="6">
    <source>
        <dbReference type="EMBL" id="KAB1438393.1"/>
    </source>
</evidence>
<dbReference type="InterPro" id="IPR046335">
    <property type="entry name" value="LacI/GalR-like_sensor"/>
</dbReference>
<dbReference type="PANTHER" id="PTHR30146">
    <property type="entry name" value="LACI-RELATED TRANSCRIPTIONAL REPRESSOR"/>
    <property type="match status" value="1"/>
</dbReference>
<dbReference type="CDD" id="cd06267">
    <property type="entry name" value="PBP1_LacI_sugar_binding-like"/>
    <property type="match status" value="1"/>
</dbReference>
<dbReference type="Gene3D" id="3.40.50.2300">
    <property type="match status" value="2"/>
</dbReference>
<dbReference type="PROSITE" id="PS50943">
    <property type="entry name" value="HTH_CROC1"/>
    <property type="match status" value="1"/>
</dbReference>
<dbReference type="CDD" id="cd01392">
    <property type="entry name" value="HTH_LacI"/>
    <property type="match status" value="1"/>
</dbReference>
<comment type="caution">
    <text evidence="6">The sequence shown here is derived from an EMBL/GenBank/DDBJ whole genome shotgun (WGS) entry which is preliminary data.</text>
</comment>
<dbReference type="Gene3D" id="1.10.260.40">
    <property type="entry name" value="lambda repressor-like DNA-binding domains"/>
    <property type="match status" value="1"/>
</dbReference>
<dbReference type="SUPFAM" id="SSF47413">
    <property type="entry name" value="lambda repressor-like DNA-binding domains"/>
    <property type="match status" value="1"/>
</dbReference>
<dbReference type="InterPro" id="IPR010982">
    <property type="entry name" value="Lambda_DNA-bd_dom_sf"/>
</dbReference>
<evidence type="ECO:0000256" key="2">
    <source>
        <dbReference type="ARBA" id="ARBA00023125"/>
    </source>
</evidence>
<dbReference type="RefSeq" id="WP_151145760.1">
    <property type="nucleotide sequence ID" value="NZ_WAGX01000005.1"/>
</dbReference>
<sequence length="345" mass="38867">MEIKRQVTIYDIAKEAGVSVSTVSRVLTGNANVSKEKKEKVQHLIEKYNYKPNEMARGLSETKSKVIGIIASDIRNPFYATLFVECEKAANEFGYRVVLCNSLNNKELEDLQLENLESQRVEAIVQIGGRVDELVSDRSYVERVNRIANKIPIIITGKLDGADCYQVNIDEGKSMELVISYLVSNGHKEIALVGGKRDVISTVEKQLRFKQLLNRFGIECKNELIMDDYDYDEAGGYQAMMQLLNAVEQLPTAIIAINDFTAIGIMRAMKERKLTVPNDISLVSYDNSFLTDLTVPKLTGIDYNYEYFGKKIIETAIRVIRGEKVARISLIDTRLVIKESCTKIG</sequence>
<evidence type="ECO:0000256" key="3">
    <source>
        <dbReference type="ARBA" id="ARBA00023163"/>
    </source>
</evidence>
<accession>A0A7V7UBS8</accession>
<reference evidence="6 7" key="1">
    <citation type="submission" date="2019-09" db="EMBL/GenBank/DDBJ databases">
        <authorList>
            <person name="Valk L.C."/>
        </authorList>
    </citation>
    <scope>NUCLEOTIDE SEQUENCE [LARGE SCALE GENOMIC DNA]</scope>
    <source>
        <strain evidence="6">GalUA</strain>
    </source>
</reference>
<dbReference type="SMART" id="SM00354">
    <property type="entry name" value="HTH_LACI"/>
    <property type="match status" value="1"/>
</dbReference>
<proteinExistence type="predicted"/>
<reference evidence="6 7" key="2">
    <citation type="submission" date="2020-02" db="EMBL/GenBank/DDBJ databases">
        <title>Candidatus Galacturonibacter soehngenii shows hetero-acetogenic catabolism of galacturonic acid but lacks a canonical carbon monoxide dehydrogenase/acetyl-CoA synthase complex.</title>
        <authorList>
            <person name="Diender M."/>
            <person name="Stouten G.R."/>
            <person name="Petersen J.F."/>
            <person name="Nielsen P.H."/>
            <person name="Dueholm M.S."/>
            <person name="Pronk J.T."/>
            <person name="Van Loosdrecht M.C.M."/>
        </authorList>
    </citation>
    <scope>NUCLEOTIDE SEQUENCE [LARGE SCALE GENOMIC DNA]</scope>
    <source>
        <strain evidence="6">GalUA</strain>
    </source>
</reference>
<evidence type="ECO:0000313" key="7">
    <source>
        <dbReference type="Proteomes" id="UP000461768"/>
    </source>
</evidence>
<dbReference type="InterPro" id="IPR028082">
    <property type="entry name" value="Peripla_BP_I"/>
</dbReference>
<name>A0A7V7UBS8_9FIRM</name>
<dbReference type="PROSITE" id="PS50932">
    <property type="entry name" value="HTH_LACI_2"/>
    <property type="match status" value="1"/>
</dbReference>
<protein>
    <submittedName>
        <fullName evidence="6">LacI family transcriptional regulator</fullName>
    </submittedName>
</protein>
<dbReference type="EMBL" id="WAGX01000005">
    <property type="protein sequence ID" value="KAB1438393.1"/>
    <property type="molecule type" value="Genomic_DNA"/>
</dbReference>
<organism evidence="6 7">
    <name type="scientific">Candidatus Galacturonatibacter soehngenii</name>
    <dbReference type="NCBI Taxonomy" id="2307010"/>
    <lineage>
        <taxon>Bacteria</taxon>
        <taxon>Bacillati</taxon>
        <taxon>Bacillota</taxon>
        <taxon>Clostridia</taxon>
        <taxon>Lachnospirales</taxon>
        <taxon>Lachnospiraceae</taxon>
        <taxon>Candidatus Galacturonatibacter</taxon>
    </lineage>
</organism>
<evidence type="ECO:0000259" key="5">
    <source>
        <dbReference type="PROSITE" id="PS50943"/>
    </source>
</evidence>
<dbReference type="AlphaFoldDB" id="A0A7V7UBS8"/>
<dbReference type="InterPro" id="IPR001387">
    <property type="entry name" value="Cro/C1-type_HTH"/>
</dbReference>
<dbReference type="PANTHER" id="PTHR30146:SF150">
    <property type="entry name" value="ARABINOSE METABOLISM TRANSCRIPTIONAL REPRESSOR"/>
    <property type="match status" value="1"/>
</dbReference>
<dbReference type="SUPFAM" id="SSF53822">
    <property type="entry name" value="Periplasmic binding protein-like I"/>
    <property type="match status" value="1"/>
</dbReference>
<evidence type="ECO:0000256" key="1">
    <source>
        <dbReference type="ARBA" id="ARBA00023015"/>
    </source>
</evidence>
<dbReference type="PROSITE" id="PS00356">
    <property type="entry name" value="HTH_LACI_1"/>
    <property type="match status" value="1"/>
</dbReference>
<dbReference type="PRINTS" id="PR00036">
    <property type="entry name" value="HTHLACI"/>
</dbReference>
<dbReference type="InterPro" id="IPR000843">
    <property type="entry name" value="HTH_LacI"/>
</dbReference>
<keyword evidence="7" id="KW-1185">Reference proteome</keyword>
<dbReference type="OrthoDB" id="9784962at2"/>